<evidence type="ECO:0000259" key="1">
    <source>
        <dbReference type="PROSITE" id="PS50141"/>
    </source>
</evidence>
<dbReference type="EMBL" id="JAWCUI010000041">
    <property type="protein sequence ID" value="KAL1892890.1"/>
    <property type="molecule type" value="Genomic_DNA"/>
</dbReference>
<dbReference type="PANTHER" id="PTHR47803:SF1">
    <property type="entry name" value="TRNA-SPECIFIC ADENOSINE DEAMINASE 1"/>
    <property type="match status" value="1"/>
</dbReference>
<dbReference type="Proteomes" id="UP001583186">
    <property type="component" value="Unassembled WGS sequence"/>
</dbReference>
<name>A0ABR3YYG5_9PEZI</name>
<dbReference type="Pfam" id="PF02137">
    <property type="entry name" value="A_deamin"/>
    <property type="match status" value="1"/>
</dbReference>
<organism evidence="2 3">
    <name type="scientific">Sporothrix stenoceras</name>
    <dbReference type="NCBI Taxonomy" id="5173"/>
    <lineage>
        <taxon>Eukaryota</taxon>
        <taxon>Fungi</taxon>
        <taxon>Dikarya</taxon>
        <taxon>Ascomycota</taxon>
        <taxon>Pezizomycotina</taxon>
        <taxon>Sordariomycetes</taxon>
        <taxon>Sordariomycetidae</taxon>
        <taxon>Ophiostomatales</taxon>
        <taxon>Ophiostomataceae</taxon>
        <taxon>Sporothrix</taxon>
    </lineage>
</organism>
<keyword evidence="3" id="KW-1185">Reference proteome</keyword>
<evidence type="ECO:0000313" key="3">
    <source>
        <dbReference type="Proteomes" id="UP001583186"/>
    </source>
</evidence>
<dbReference type="InterPro" id="IPR042935">
    <property type="entry name" value="Tad1"/>
</dbReference>
<sequence length="435" mass="47382">MVQADDITRAVLDEFDKLPTNRKPAARSNGIHEWVPLSGIVAELKDGELVCLALATGMKCLPVSKLSQSKGIGIHDWHAEVLALRAFNRFVLQECRDVLLQGDESPFVQFRAKSDETAKNKDGVDDAWNGQPFEWREDVSLHMYCSEAPCGDASMELTMAAQDDASPWDTPVASAEDGSGSTALLSGRGFFSRLGTVRRKPGRADAPPTLSKSCSDKLALRQCTTLLSGLTSLLVAPSTRLCLRSIVLPASQYSETGCRRCFSAEADIGRLAPVTGRTWPGGYAFVPFTVQTTKLEFDFSKRSPSMASSKHASSNLSVAWTLNGINECLVNGVLRGRKAFDPTGASVVSRRQMWKLAQQVATRLTGDSVTKDSEDETKRPEAATLQKLFNDTTYDAVKATPLLAAREAVKEDVKCVALRGWTKNENDGEWGLDTI</sequence>
<comment type="caution">
    <text evidence="2">The sequence shown here is derived from an EMBL/GenBank/DDBJ whole genome shotgun (WGS) entry which is preliminary data.</text>
</comment>
<proteinExistence type="predicted"/>
<accession>A0ABR3YYG5</accession>
<protein>
    <recommendedName>
        <fullName evidence="1">A to I editase domain-containing protein</fullName>
    </recommendedName>
</protein>
<dbReference type="SMART" id="SM00552">
    <property type="entry name" value="ADEAMc"/>
    <property type="match status" value="1"/>
</dbReference>
<feature type="domain" description="A to I editase" evidence="1">
    <location>
        <begin position="53"/>
        <end position="378"/>
    </location>
</feature>
<dbReference type="PROSITE" id="PS50141">
    <property type="entry name" value="A_DEAMIN_EDITASE"/>
    <property type="match status" value="1"/>
</dbReference>
<dbReference type="PANTHER" id="PTHR47803">
    <property type="entry name" value="TRNA-SPECIFIC ADENOSINE DEAMINASE 1"/>
    <property type="match status" value="1"/>
</dbReference>
<reference evidence="2 3" key="1">
    <citation type="journal article" date="2024" name="IMA Fungus">
        <title>IMA Genome - F19 : A genome assembly and annotation guide to empower mycologists, including annotated draft genome sequences of Ceratocystis pirilliformis, Diaporthe australafricana, Fusarium ophioides, Paecilomyces lecythidis, and Sporothrix stenoceras.</title>
        <authorList>
            <person name="Aylward J."/>
            <person name="Wilson A.M."/>
            <person name="Visagie C.M."/>
            <person name="Spraker J."/>
            <person name="Barnes I."/>
            <person name="Buitendag C."/>
            <person name="Ceriani C."/>
            <person name="Del Mar Angel L."/>
            <person name="du Plessis D."/>
            <person name="Fuchs T."/>
            <person name="Gasser K."/>
            <person name="Kramer D."/>
            <person name="Li W."/>
            <person name="Munsamy K."/>
            <person name="Piso A."/>
            <person name="Price J.L."/>
            <person name="Sonnekus B."/>
            <person name="Thomas C."/>
            <person name="van der Nest A."/>
            <person name="van Dijk A."/>
            <person name="van Heerden A."/>
            <person name="van Vuuren N."/>
            <person name="Yilmaz N."/>
            <person name="Duong T.A."/>
            <person name="van der Merwe N.A."/>
            <person name="Wingfield M.J."/>
            <person name="Wingfield B.D."/>
        </authorList>
    </citation>
    <scope>NUCLEOTIDE SEQUENCE [LARGE SCALE GENOMIC DNA]</scope>
    <source>
        <strain evidence="2 3">CMW 5346</strain>
    </source>
</reference>
<gene>
    <name evidence="2" type="ORF">Sste5346_006783</name>
</gene>
<dbReference type="InterPro" id="IPR002466">
    <property type="entry name" value="A_deamin"/>
</dbReference>
<evidence type="ECO:0000313" key="2">
    <source>
        <dbReference type="EMBL" id="KAL1892890.1"/>
    </source>
</evidence>